<sequence>MNNSPGWASPGSAASDGKETAVPRPSDPQDGSGRTGQWSSEQPPPGQWSPPSDSGGRGARPPAPGRGGGPHQGWAAPPPAAKPGIIPLRPLSLGEILDGSVSALRAHWRTALGFSLGIAVVTQIALTLMQRYLLPKPTSVDPNATGTEALRQASDSARSTLVSMTPVAFLTMIGTLFTAAVVAVVVSRSVLGRTTTLSDTWAEVRPRLLPLSGLALLLPLAIVAAMAVCIGPGLLLGSGAGAALALLGSLAACVLVPWLWVSFSLSVPALVLERQGVVAALRRSVKLVRGAWWRTFGVLVLSQLIILLMSMIVSVPFAAIAVIADGTSLSELLEGGGTASGWPFLIVTGIGDVIISTLVYPFFGGVTALLYVDQRIRREALDLDLARAAGLPGYGENHRS</sequence>
<accession>A0A1V0UAE6</accession>
<dbReference type="PANTHER" id="PTHR33133">
    <property type="entry name" value="OS08G0107100 PROTEIN-RELATED"/>
    <property type="match status" value="1"/>
</dbReference>
<dbReference type="PANTHER" id="PTHR33133:SF1">
    <property type="entry name" value="EXPRESSED PROTEIN-RELATED"/>
    <property type="match status" value="1"/>
</dbReference>
<organism evidence="4 5">
    <name type="scientific">Streptomyces violaceoruber</name>
    <dbReference type="NCBI Taxonomy" id="1935"/>
    <lineage>
        <taxon>Bacteria</taxon>
        <taxon>Bacillati</taxon>
        <taxon>Actinomycetota</taxon>
        <taxon>Actinomycetes</taxon>
        <taxon>Kitasatosporales</taxon>
        <taxon>Streptomycetaceae</taxon>
        <taxon>Streptomyces</taxon>
        <taxon>Streptomyces violaceoruber group</taxon>
    </lineage>
</organism>
<gene>
    <name evidence="4" type="ORF">B1H20_12175</name>
</gene>
<keyword evidence="2" id="KW-0812">Transmembrane</keyword>
<dbReference type="STRING" id="1935.B1H20_12175"/>
<evidence type="ECO:0000256" key="1">
    <source>
        <dbReference type="SAM" id="MobiDB-lite"/>
    </source>
</evidence>
<dbReference type="RefSeq" id="WP_030296776.1">
    <property type="nucleotide sequence ID" value="NZ_CP020570.1"/>
</dbReference>
<evidence type="ECO:0000256" key="2">
    <source>
        <dbReference type="SAM" id="Phobius"/>
    </source>
</evidence>
<evidence type="ECO:0000259" key="3">
    <source>
        <dbReference type="Pfam" id="PF25231"/>
    </source>
</evidence>
<proteinExistence type="predicted"/>
<name>A0A1V0UAE6_STRVN</name>
<reference evidence="4 5" key="1">
    <citation type="submission" date="2017-03" db="EMBL/GenBank/DDBJ databases">
        <title>Complete Genome Sequence of a natural compounds producer, Streptomyces violaceus S21.</title>
        <authorList>
            <person name="Zhong C."/>
            <person name="Zhao Z."/>
            <person name="Fu J."/>
            <person name="Zong G."/>
            <person name="Qin R."/>
            <person name="Cao G."/>
        </authorList>
    </citation>
    <scope>NUCLEOTIDE SEQUENCE [LARGE SCALE GENOMIC DNA]</scope>
    <source>
        <strain evidence="4 5">S21</strain>
    </source>
</reference>
<evidence type="ECO:0000313" key="5">
    <source>
        <dbReference type="Proteomes" id="UP000192445"/>
    </source>
</evidence>
<dbReference type="Proteomes" id="UP000192445">
    <property type="component" value="Chromosome"/>
</dbReference>
<dbReference type="KEGG" id="svu:B1H20_12175"/>
<feature type="region of interest" description="Disordered" evidence="1">
    <location>
        <begin position="1"/>
        <end position="82"/>
    </location>
</feature>
<dbReference type="EMBL" id="CP020570">
    <property type="protein sequence ID" value="ARF62077.1"/>
    <property type="molecule type" value="Genomic_DNA"/>
</dbReference>
<evidence type="ECO:0000313" key="4">
    <source>
        <dbReference type="EMBL" id="ARF62077.1"/>
    </source>
</evidence>
<keyword evidence="2" id="KW-1133">Transmembrane helix</keyword>
<dbReference type="InterPro" id="IPR057169">
    <property type="entry name" value="DUF7847"/>
</dbReference>
<keyword evidence="2" id="KW-0472">Membrane</keyword>
<protein>
    <recommendedName>
        <fullName evidence="3">DUF7847 domain-containing protein</fullName>
    </recommendedName>
</protein>
<dbReference type="AlphaFoldDB" id="A0A1V0UAE6"/>
<feature type="transmembrane region" description="Helical" evidence="2">
    <location>
        <begin position="111"/>
        <end position="133"/>
    </location>
</feature>
<dbReference type="OrthoDB" id="121140at2"/>
<feature type="transmembrane region" description="Helical" evidence="2">
    <location>
        <begin position="208"/>
        <end position="236"/>
    </location>
</feature>
<feature type="transmembrane region" description="Helical" evidence="2">
    <location>
        <begin position="291"/>
        <end position="324"/>
    </location>
</feature>
<feature type="transmembrane region" description="Helical" evidence="2">
    <location>
        <begin position="242"/>
        <end position="271"/>
    </location>
</feature>
<feature type="compositionally biased region" description="Low complexity" evidence="1">
    <location>
        <begin position="1"/>
        <end position="15"/>
    </location>
</feature>
<feature type="domain" description="DUF7847" evidence="3">
    <location>
        <begin position="155"/>
        <end position="372"/>
    </location>
</feature>
<feature type="transmembrane region" description="Helical" evidence="2">
    <location>
        <begin position="344"/>
        <end position="372"/>
    </location>
</feature>
<dbReference type="Pfam" id="PF25231">
    <property type="entry name" value="DUF7847"/>
    <property type="match status" value="1"/>
</dbReference>
<feature type="transmembrane region" description="Helical" evidence="2">
    <location>
        <begin position="167"/>
        <end position="187"/>
    </location>
</feature>